<evidence type="ECO:0000313" key="2">
    <source>
        <dbReference type="EMBL" id="TID23435.1"/>
    </source>
</evidence>
<accession>A0A4Z1P5Q6</accession>
<dbReference type="GO" id="GO:0005576">
    <property type="term" value="C:extracellular region"/>
    <property type="evidence" value="ECO:0007669"/>
    <property type="project" value="TreeGrafter"/>
</dbReference>
<dbReference type="Pfam" id="PF12296">
    <property type="entry name" value="HsbA"/>
    <property type="match status" value="1"/>
</dbReference>
<dbReference type="Proteomes" id="UP000298493">
    <property type="component" value="Unassembled WGS sequence"/>
</dbReference>
<dbReference type="InterPro" id="IPR021054">
    <property type="entry name" value="Cell_wall_mannoprotein_1"/>
</dbReference>
<sequence>MKLTLLPIVACLLSSTIAAPVKTAKKDTRAVDLAIQHVTAALTRLDAAFNNINSRSTNKKEQLNTANDILNINSFLQSELRTGTGVVESGGNVGPVEAVTLVTPVQKITTLTTQITDGWQGPVKKVFKAAGKRDAVLKELTATKKASSDFADALTAKLPFAYQYIGTANKASVTRSIQNAIDDYS</sequence>
<evidence type="ECO:0000313" key="3">
    <source>
        <dbReference type="Proteomes" id="UP000298493"/>
    </source>
</evidence>
<feature type="signal peptide" evidence="1">
    <location>
        <begin position="1"/>
        <end position="18"/>
    </location>
</feature>
<gene>
    <name evidence="2" type="ORF">E6O75_ATG03071</name>
</gene>
<reference evidence="2 3" key="1">
    <citation type="submission" date="2019-04" db="EMBL/GenBank/DDBJ databases">
        <title>High contiguity whole genome sequence and gene annotation resource for two Venturia nashicola isolates.</title>
        <authorList>
            <person name="Prokchorchik M."/>
            <person name="Won K."/>
            <person name="Lee Y."/>
            <person name="Choi E.D."/>
            <person name="Segonzac C."/>
            <person name="Sohn K.H."/>
        </authorList>
    </citation>
    <scope>NUCLEOTIDE SEQUENCE [LARGE SCALE GENOMIC DNA]</scope>
    <source>
        <strain evidence="2 3">PRI2</strain>
    </source>
</reference>
<dbReference type="PANTHER" id="PTHR38123">
    <property type="entry name" value="CELL WALL SERINE-THREONINE-RICH GALACTOMANNOPROTEIN MP1 (AFU_ORTHOLOGUE AFUA_4G03240)"/>
    <property type="match status" value="1"/>
</dbReference>
<evidence type="ECO:0000256" key="1">
    <source>
        <dbReference type="SAM" id="SignalP"/>
    </source>
</evidence>
<proteinExistence type="predicted"/>
<name>A0A4Z1P5Q6_9PEZI</name>
<organism evidence="2 3">
    <name type="scientific">Venturia nashicola</name>
    <dbReference type="NCBI Taxonomy" id="86259"/>
    <lineage>
        <taxon>Eukaryota</taxon>
        <taxon>Fungi</taxon>
        <taxon>Dikarya</taxon>
        <taxon>Ascomycota</taxon>
        <taxon>Pezizomycotina</taxon>
        <taxon>Dothideomycetes</taxon>
        <taxon>Pleosporomycetidae</taxon>
        <taxon>Venturiales</taxon>
        <taxon>Venturiaceae</taxon>
        <taxon>Venturia</taxon>
    </lineage>
</organism>
<dbReference type="AlphaFoldDB" id="A0A4Z1P5Q6"/>
<keyword evidence="1" id="KW-0732">Signal</keyword>
<dbReference type="Gene3D" id="1.20.1280.140">
    <property type="match status" value="1"/>
</dbReference>
<feature type="chain" id="PRO_5021312928" evidence="1">
    <location>
        <begin position="19"/>
        <end position="185"/>
    </location>
</feature>
<protein>
    <submittedName>
        <fullName evidence="2">Cell wall biogenesis protein</fullName>
    </submittedName>
</protein>
<dbReference type="EMBL" id="SNSC02000006">
    <property type="protein sequence ID" value="TID23435.1"/>
    <property type="molecule type" value="Genomic_DNA"/>
</dbReference>
<dbReference type="PANTHER" id="PTHR38123:SF6">
    <property type="entry name" value="CELL WALL SERINE-THREONINE-RICH GALACTOMANNOPROTEIN MP1 (AFU_ORTHOLOGUE AFUA_4G03240)"/>
    <property type="match status" value="1"/>
</dbReference>
<keyword evidence="3" id="KW-1185">Reference proteome</keyword>
<comment type="caution">
    <text evidence="2">The sequence shown here is derived from an EMBL/GenBank/DDBJ whole genome shotgun (WGS) entry which is preliminary data.</text>
</comment>